<organism evidence="2 3">
    <name type="scientific">Seminavis robusta</name>
    <dbReference type="NCBI Taxonomy" id="568900"/>
    <lineage>
        <taxon>Eukaryota</taxon>
        <taxon>Sar</taxon>
        <taxon>Stramenopiles</taxon>
        <taxon>Ochrophyta</taxon>
        <taxon>Bacillariophyta</taxon>
        <taxon>Bacillariophyceae</taxon>
        <taxon>Bacillariophycidae</taxon>
        <taxon>Naviculales</taxon>
        <taxon>Naviculaceae</taxon>
        <taxon>Seminavis</taxon>
    </lineage>
</organism>
<proteinExistence type="predicted"/>
<reference evidence="2" key="1">
    <citation type="submission" date="2020-06" db="EMBL/GenBank/DDBJ databases">
        <authorList>
            <consortium name="Plant Systems Biology data submission"/>
        </authorList>
    </citation>
    <scope>NUCLEOTIDE SEQUENCE</scope>
    <source>
        <strain evidence="2">D6</strain>
    </source>
</reference>
<evidence type="ECO:0000313" key="3">
    <source>
        <dbReference type="Proteomes" id="UP001153069"/>
    </source>
</evidence>
<sequence>MTCGRFLPCRRCYQRTTHQPSIRRLSQRDRFTGSGNLAVSRSNTNSSNGRWVEIDSKNTSVRLDRRTFMSIPQSNLENRTLYRFRITDLTYDLGGDGMCCVFGYGWVTLTNGTRTESSPDGTVIWSLLGNEFTTEAEVYIWINGNGQTEVVAIDKDGGLRPDIPGNPVPGLSPDPGDGSDNADFLLPILENGNDAGNADNSPPTNSEPGNGGFLEIPVVGGGDDNAKGQSDRDPLIVQGEFP</sequence>
<dbReference type="EMBL" id="CAICTM010000200">
    <property type="protein sequence ID" value="CAB9504565.1"/>
    <property type="molecule type" value="Genomic_DNA"/>
</dbReference>
<feature type="region of interest" description="Disordered" evidence="1">
    <location>
        <begin position="156"/>
        <end position="242"/>
    </location>
</feature>
<name>A0A9N8H9R9_9STRA</name>
<dbReference type="AlphaFoldDB" id="A0A9N8H9R9"/>
<evidence type="ECO:0000256" key="1">
    <source>
        <dbReference type="SAM" id="MobiDB-lite"/>
    </source>
</evidence>
<feature type="compositionally biased region" description="Polar residues" evidence="1">
    <location>
        <begin position="198"/>
        <end position="208"/>
    </location>
</feature>
<evidence type="ECO:0000313" key="2">
    <source>
        <dbReference type="EMBL" id="CAB9504565.1"/>
    </source>
</evidence>
<comment type="caution">
    <text evidence="2">The sequence shown here is derived from an EMBL/GenBank/DDBJ whole genome shotgun (WGS) entry which is preliminary data.</text>
</comment>
<gene>
    <name evidence="2" type="ORF">SEMRO_201_G085000.1</name>
</gene>
<dbReference type="Proteomes" id="UP001153069">
    <property type="component" value="Unassembled WGS sequence"/>
</dbReference>
<accession>A0A9N8H9R9</accession>
<protein>
    <submittedName>
        <fullName evidence="2">Uncharacterized protein</fullName>
    </submittedName>
</protein>
<keyword evidence="3" id="KW-1185">Reference proteome</keyword>
<feature type="compositionally biased region" description="Basic and acidic residues" evidence="1">
    <location>
        <begin position="224"/>
        <end position="234"/>
    </location>
</feature>